<dbReference type="PRINTS" id="PR00080">
    <property type="entry name" value="SDRFAMILY"/>
</dbReference>
<dbReference type="FunFam" id="3.40.50.720:FF:000173">
    <property type="entry name" value="3-oxoacyl-[acyl-carrier protein] reductase"/>
    <property type="match status" value="1"/>
</dbReference>
<dbReference type="SUPFAM" id="SSF51735">
    <property type="entry name" value="NAD(P)-binding Rossmann-fold domains"/>
    <property type="match status" value="1"/>
</dbReference>
<evidence type="ECO:0000313" key="4">
    <source>
        <dbReference type="EMBL" id="RAU21231.1"/>
    </source>
</evidence>
<sequence length="239" mass="25256">MKRRALVTGGTAGIGAAIAEALAHDGVEVIVVDVVPEKVEQYAKDTGRPAYVLDVSDFDKVESTLADIEAKHGHINILINNAGITRDGLVHKMCRRTQWNSVIEVNLSSVFNTVRVLGAGMRERGWGRIVNISSMNGQKGQFGQANYAAAKAGMIGLTKSIALEMASKGVTANCVAPGFILTEMTKAMRPDILEQEAAKIPVGRMGAPEDIAATVAFLSSKAAGFITGQVIAVNGGQYM</sequence>
<comment type="similarity">
    <text evidence="1">Belongs to the short-chain dehydrogenases/reductases (SDR) family.</text>
</comment>
<evidence type="ECO:0000259" key="3">
    <source>
        <dbReference type="SMART" id="SM00822"/>
    </source>
</evidence>
<dbReference type="InterPro" id="IPR036291">
    <property type="entry name" value="NAD(P)-bd_dom_sf"/>
</dbReference>
<dbReference type="OrthoDB" id="9804774at2"/>
<dbReference type="Pfam" id="PF13561">
    <property type="entry name" value="adh_short_C2"/>
    <property type="match status" value="1"/>
</dbReference>
<dbReference type="InterPro" id="IPR057326">
    <property type="entry name" value="KR_dom"/>
</dbReference>
<dbReference type="GO" id="GO:0032787">
    <property type="term" value="P:monocarboxylic acid metabolic process"/>
    <property type="evidence" value="ECO:0007669"/>
    <property type="project" value="UniProtKB-ARBA"/>
</dbReference>
<dbReference type="RefSeq" id="WP_112145656.1">
    <property type="nucleotide sequence ID" value="NZ_PGTO01000011.1"/>
</dbReference>
<comment type="caution">
    <text evidence="4">The sequence shown here is derived from an EMBL/GenBank/DDBJ whole genome shotgun (WGS) entry which is preliminary data.</text>
</comment>
<evidence type="ECO:0000256" key="1">
    <source>
        <dbReference type="ARBA" id="ARBA00006484"/>
    </source>
</evidence>
<dbReference type="Proteomes" id="UP000251075">
    <property type="component" value="Unassembled WGS sequence"/>
</dbReference>
<dbReference type="EMBL" id="PGTO01000011">
    <property type="protein sequence ID" value="RAU21231.1"/>
    <property type="molecule type" value="Genomic_DNA"/>
</dbReference>
<dbReference type="InterPro" id="IPR020904">
    <property type="entry name" value="Sc_DH/Rdtase_CS"/>
</dbReference>
<reference evidence="4 5" key="1">
    <citation type="submission" date="2017-11" db="EMBL/GenBank/DDBJ databases">
        <title>Draft genome sequence of magnetotactic bacterium Magnetospirillum kuznetsovii LBB-42.</title>
        <authorList>
            <person name="Grouzdev D.S."/>
            <person name="Rysina M.S."/>
            <person name="Baslerov R.V."/>
            <person name="Koziaeva V."/>
        </authorList>
    </citation>
    <scope>NUCLEOTIDE SEQUENCE [LARGE SCALE GENOMIC DNA]</scope>
    <source>
        <strain evidence="4 5">LBB-42</strain>
    </source>
</reference>
<dbReference type="SMART" id="SM00822">
    <property type="entry name" value="PKS_KR"/>
    <property type="match status" value="1"/>
</dbReference>
<gene>
    <name evidence="4" type="ORF">CU669_13725</name>
</gene>
<dbReference type="AlphaFoldDB" id="A0A364NVX2"/>
<name>A0A364NVX2_9PROT</name>
<feature type="domain" description="Ketoreductase" evidence="3">
    <location>
        <begin position="3"/>
        <end position="178"/>
    </location>
</feature>
<dbReference type="NCBIfam" id="NF009464">
    <property type="entry name" value="PRK12824.1"/>
    <property type="match status" value="1"/>
</dbReference>
<dbReference type="PANTHER" id="PTHR42879">
    <property type="entry name" value="3-OXOACYL-(ACYL-CARRIER-PROTEIN) REDUCTASE"/>
    <property type="match status" value="1"/>
</dbReference>
<dbReference type="InterPro" id="IPR050259">
    <property type="entry name" value="SDR"/>
</dbReference>
<keyword evidence="2" id="KW-0560">Oxidoreductase</keyword>
<dbReference type="PRINTS" id="PR00081">
    <property type="entry name" value="GDHRDH"/>
</dbReference>
<dbReference type="GO" id="GO:0016491">
    <property type="term" value="F:oxidoreductase activity"/>
    <property type="evidence" value="ECO:0007669"/>
    <property type="project" value="UniProtKB-KW"/>
</dbReference>
<keyword evidence="5" id="KW-1185">Reference proteome</keyword>
<evidence type="ECO:0000313" key="5">
    <source>
        <dbReference type="Proteomes" id="UP000251075"/>
    </source>
</evidence>
<dbReference type="Gene3D" id="3.40.50.720">
    <property type="entry name" value="NAD(P)-binding Rossmann-like Domain"/>
    <property type="match status" value="1"/>
</dbReference>
<proteinExistence type="inferred from homology"/>
<dbReference type="InterPro" id="IPR002347">
    <property type="entry name" value="SDR_fam"/>
</dbReference>
<organism evidence="4 5">
    <name type="scientific">Paramagnetospirillum kuznetsovii</name>
    <dbReference type="NCBI Taxonomy" id="2053833"/>
    <lineage>
        <taxon>Bacteria</taxon>
        <taxon>Pseudomonadati</taxon>
        <taxon>Pseudomonadota</taxon>
        <taxon>Alphaproteobacteria</taxon>
        <taxon>Rhodospirillales</taxon>
        <taxon>Magnetospirillaceae</taxon>
        <taxon>Paramagnetospirillum</taxon>
    </lineage>
</organism>
<evidence type="ECO:0000256" key="2">
    <source>
        <dbReference type="ARBA" id="ARBA00023002"/>
    </source>
</evidence>
<accession>A0A364NVX2</accession>
<dbReference type="NCBIfam" id="NF009466">
    <property type="entry name" value="PRK12826.1-2"/>
    <property type="match status" value="1"/>
</dbReference>
<dbReference type="PANTHER" id="PTHR42879:SF2">
    <property type="entry name" value="3-OXOACYL-[ACYL-CARRIER-PROTEIN] REDUCTASE FABG"/>
    <property type="match status" value="1"/>
</dbReference>
<dbReference type="PROSITE" id="PS00061">
    <property type="entry name" value="ADH_SHORT"/>
    <property type="match status" value="1"/>
</dbReference>
<protein>
    <submittedName>
        <fullName evidence="4">Beta-ketoacyl-ACP reductase</fullName>
    </submittedName>
</protein>